<keyword evidence="2" id="KW-1185">Reference proteome</keyword>
<dbReference type="EMBL" id="CP036298">
    <property type="protein sequence ID" value="QDV26216.1"/>
    <property type="molecule type" value="Genomic_DNA"/>
</dbReference>
<evidence type="ECO:0000313" key="2">
    <source>
        <dbReference type="Proteomes" id="UP000318017"/>
    </source>
</evidence>
<accession>A0A518GC87</accession>
<dbReference type="Proteomes" id="UP000318017">
    <property type="component" value="Chromosome"/>
</dbReference>
<gene>
    <name evidence="1" type="ORF">Q31a_45880</name>
</gene>
<dbReference type="KEGG" id="ahel:Q31a_45880"/>
<name>A0A518GC87_9BACT</name>
<evidence type="ECO:0000313" key="1">
    <source>
        <dbReference type="EMBL" id="QDV26216.1"/>
    </source>
</evidence>
<protein>
    <submittedName>
        <fullName evidence="1">Uncharacterized protein</fullName>
    </submittedName>
</protein>
<sequence>MPPSPLERHVFLFAIRSPLLNVRPAQRTTGSTYKLPRLGPNGRGSTALACNAPIELGNALGTRQIVFLQPLLEFTDRKELDSRTELIEHLSGQRRA</sequence>
<proteinExistence type="predicted"/>
<organism evidence="1 2">
    <name type="scientific">Aureliella helgolandensis</name>
    <dbReference type="NCBI Taxonomy" id="2527968"/>
    <lineage>
        <taxon>Bacteria</taxon>
        <taxon>Pseudomonadati</taxon>
        <taxon>Planctomycetota</taxon>
        <taxon>Planctomycetia</taxon>
        <taxon>Pirellulales</taxon>
        <taxon>Pirellulaceae</taxon>
        <taxon>Aureliella</taxon>
    </lineage>
</organism>
<reference evidence="1 2" key="1">
    <citation type="submission" date="2019-02" db="EMBL/GenBank/DDBJ databases">
        <title>Deep-cultivation of Planctomycetes and their phenomic and genomic characterization uncovers novel biology.</title>
        <authorList>
            <person name="Wiegand S."/>
            <person name="Jogler M."/>
            <person name="Boedeker C."/>
            <person name="Pinto D."/>
            <person name="Vollmers J."/>
            <person name="Rivas-Marin E."/>
            <person name="Kohn T."/>
            <person name="Peeters S.H."/>
            <person name="Heuer A."/>
            <person name="Rast P."/>
            <person name="Oberbeckmann S."/>
            <person name="Bunk B."/>
            <person name="Jeske O."/>
            <person name="Meyerdierks A."/>
            <person name="Storesund J.E."/>
            <person name="Kallscheuer N."/>
            <person name="Luecker S."/>
            <person name="Lage O.M."/>
            <person name="Pohl T."/>
            <person name="Merkel B.J."/>
            <person name="Hornburger P."/>
            <person name="Mueller R.-W."/>
            <person name="Bruemmer F."/>
            <person name="Labrenz M."/>
            <person name="Spormann A.M."/>
            <person name="Op den Camp H."/>
            <person name="Overmann J."/>
            <person name="Amann R."/>
            <person name="Jetten M.S.M."/>
            <person name="Mascher T."/>
            <person name="Medema M.H."/>
            <person name="Devos D.P."/>
            <person name="Kaster A.-K."/>
            <person name="Ovreas L."/>
            <person name="Rohde M."/>
            <person name="Galperin M.Y."/>
            <person name="Jogler C."/>
        </authorList>
    </citation>
    <scope>NUCLEOTIDE SEQUENCE [LARGE SCALE GENOMIC DNA]</scope>
    <source>
        <strain evidence="1 2">Q31a</strain>
    </source>
</reference>
<dbReference type="AlphaFoldDB" id="A0A518GC87"/>